<accession>A0A2T5MDV6</accession>
<feature type="binding site" evidence="5">
    <location>
        <begin position="89"/>
        <end position="92"/>
    </location>
    <ligand>
        <name>FAD</name>
        <dbReference type="ChEBI" id="CHEBI:57692"/>
    </ligand>
</feature>
<evidence type="ECO:0000256" key="3">
    <source>
        <dbReference type="ARBA" id="ARBA00022630"/>
    </source>
</evidence>
<comment type="cofactor">
    <cofactor evidence="1 5">
        <name>FAD</name>
        <dbReference type="ChEBI" id="CHEBI:57692"/>
    </cofactor>
</comment>
<dbReference type="PROSITE" id="PS00623">
    <property type="entry name" value="GMC_OXRED_1"/>
    <property type="match status" value="1"/>
</dbReference>
<reference evidence="9 10" key="1">
    <citation type="submission" date="2018-04" db="EMBL/GenBank/DDBJ databases">
        <title>Novel species isolated from glacier.</title>
        <authorList>
            <person name="Liu Q."/>
            <person name="Xin Y.-H."/>
        </authorList>
    </citation>
    <scope>NUCLEOTIDE SEQUENCE [LARGE SCALE GENOMIC DNA]</scope>
    <source>
        <strain evidence="9 10">GT1R17</strain>
    </source>
</reference>
<gene>
    <name evidence="9" type="ORF">CJD38_14725</name>
</gene>
<dbReference type="SUPFAM" id="SSF54373">
    <property type="entry name" value="FAD-linked reductases, C-terminal domain"/>
    <property type="match status" value="1"/>
</dbReference>
<dbReference type="EMBL" id="QANS01000005">
    <property type="protein sequence ID" value="PTU30739.1"/>
    <property type="molecule type" value="Genomic_DNA"/>
</dbReference>
<proteinExistence type="inferred from homology"/>
<dbReference type="Proteomes" id="UP000244248">
    <property type="component" value="Unassembled WGS sequence"/>
</dbReference>
<keyword evidence="4 5" id="KW-0274">FAD</keyword>
<evidence type="ECO:0000256" key="2">
    <source>
        <dbReference type="ARBA" id="ARBA00010790"/>
    </source>
</evidence>
<feature type="domain" description="Glucose-methanol-choline oxidoreductase N-terminal" evidence="7">
    <location>
        <begin position="79"/>
        <end position="102"/>
    </location>
</feature>
<evidence type="ECO:0000259" key="8">
    <source>
        <dbReference type="PROSITE" id="PS00624"/>
    </source>
</evidence>
<name>A0A2T5MDV6_9GAMM</name>
<dbReference type="InterPro" id="IPR012132">
    <property type="entry name" value="GMC_OxRdtase"/>
</dbReference>
<feature type="domain" description="Glucose-methanol-choline oxidoreductase N-terminal" evidence="8">
    <location>
        <begin position="251"/>
        <end position="265"/>
    </location>
</feature>
<dbReference type="PIRSF" id="PIRSF000137">
    <property type="entry name" value="Alcohol_oxidase"/>
    <property type="match status" value="1"/>
</dbReference>
<dbReference type="GO" id="GO:0050660">
    <property type="term" value="F:flavin adenine dinucleotide binding"/>
    <property type="evidence" value="ECO:0007669"/>
    <property type="project" value="InterPro"/>
</dbReference>
<evidence type="ECO:0000256" key="4">
    <source>
        <dbReference type="ARBA" id="ARBA00022827"/>
    </source>
</evidence>
<comment type="caution">
    <text evidence="9">The sequence shown here is derived from an EMBL/GenBank/DDBJ whole genome shotgun (WGS) entry which is preliminary data.</text>
</comment>
<evidence type="ECO:0000313" key="9">
    <source>
        <dbReference type="EMBL" id="PTU30739.1"/>
    </source>
</evidence>
<sequence length="530" mass="58023">MYDYIIVGGGSAGCVLANRLSASGQHKVCLIEAGPADTSPFIKIPSGVIPLLRGKSHNWHFWTAPEPHMGKRRMFWPRGKTLGGSSSINAQVYIRGNAWDYDHWASLGNKGWSYADVLPYFKKSQNCELGADQYNGQGGELNVSALRFTNPLSHAFLAAAKQAGYPTTPDFNGAQQEGFNFYRVFQKDGERCSNARAFLRPAESRSNLTVITSAQVTRVLFEGKRAVGVRYSCGGKLHDVRAAREVILSGGAINSPQLLLLSGVGPADEIRRHGIESVHDLPGVGKNLQDHLDVVVSSREKTRFSVSLNPLSLWTSIKAVFHYIFGRRGLLTSNVAESGGFMKSDSSEAVPDFQIHFAPLAYSHHALNLIPVFRYAYTIMFCNLRPRSIGELTLEKADPLAPPRIQANYLADEDDMRRMVICIKKGREIMAQSAFAPHRGEELQPGASVQSDEQIQAWVRENAETVYHPVGTCKMGVDELAVVDPELRVRGVQGLRVVDASIMPTLIGGNTNAPTTMIAEKAAEMILAAA</sequence>
<evidence type="ECO:0000256" key="5">
    <source>
        <dbReference type="PIRSR" id="PIRSR000137-2"/>
    </source>
</evidence>
<protein>
    <submittedName>
        <fullName evidence="9">GMC family oxidoreductase</fullName>
    </submittedName>
</protein>
<keyword evidence="10" id="KW-1185">Reference proteome</keyword>
<dbReference type="GO" id="GO:0016614">
    <property type="term" value="F:oxidoreductase activity, acting on CH-OH group of donors"/>
    <property type="evidence" value="ECO:0007669"/>
    <property type="project" value="InterPro"/>
</dbReference>
<dbReference type="Pfam" id="PF05199">
    <property type="entry name" value="GMC_oxred_C"/>
    <property type="match status" value="1"/>
</dbReference>
<dbReference type="OrthoDB" id="9785276at2"/>
<dbReference type="Gene3D" id="3.50.50.60">
    <property type="entry name" value="FAD/NAD(P)-binding domain"/>
    <property type="match status" value="1"/>
</dbReference>
<dbReference type="PANTHER" id="PTHR11552">
    <property type="entry name" value="GLUCOSE-METHANOL-CHOLINE GMC OXIDOREDUCTASE"/>
    <property type="match status" value="1"/>
</dbReference>
<comment type="similarity">
    <text evidence="2 6">Belongs to the GMC oxidoreductase family.</text>
</comment>
<dbReference type="Gene3D" id="3.30.560.10">
    <property type="entry name" value="Glucose Oxidase, domain 3"/>
    <property type="match status" value="1"/>
</dbReference>
<evidence type="ECO:0000313" key="10">
    <source>
        <dbReference type="Proteomes" id="UP000244248"/>
    </source>
</evidence>
<dbReference type="InterPro" id="IPR036188">
    <property type="entry name" value="FAD/NAD-bd_sf"/>
</dbReference>
<dbReference type="RefSeq" id="WP_107941112.1">
    <property type="nucleotide sequence ID" value="NZ_QANS01000005.1"/>
</dbReference>
<evidence type="ECO:0000256" key="1">
    <source>
        <dbReference type="ARBA" id="ARBA00001974"/>
    </source>
</evidence>
<dbReference type="InterPro" id="IPR007867">
    <property type="entry name" value="GMC_OxRtase_C"/>
</dbReference>
<evidence type="ECO:0000256" key="6">
    <source>
        <dbReference type="RuleBase" id="RU003968"/>
    </source>
</evidence>
<evidence type="ECO:0000259" key="7">
    <source>
        <dbReference type="PROSITE" id="PS00623"/>
    </source>
</evidence>
<dbReference type="PROSITE" id="PS00624">
    <property type="entry name" value="GMC_OXRED_2"/>
    <property type="match status" value="1"/>
</dbReference>
<dbReference type="InterPro" id="IPR000172">
    <property type="entry name" value="GMC_OxRdtase_N"/>
</dbReference>
<dbReference type="NCBIfam" id="NF002550">
    <property type="entry name" value="PRK02106.1"/>
    <property type="match status" value="1"/>
</dbReference>
<dbReference type="PANTHER" id="PTHR11552:SF147">
    <property type="entry name" value="CHOLINE DEHYDROGENASE, MITOCHONDRIAL"/>
    <property type="match status" value="1"/>
</dbReference>
<organism evidence="9 10">
    <name type="scientific">Stenotrophobium rhamnosiphilum</name>
    <dbReference type="NCBI Taxonomy" id="2029166"/>
    <lineage>
        <taxon>Bacteria</taxon>
        <taxon>Pseudomonadati</taxon>
        <taxon>Pseudomonadota</taxon>
        <taxon>Gammaproteobacteria</taxon>
        <taxon>Nevskiales</taxon>
        <taxon>Nevskiaceae</taxon>
        <taxon>Stenotrophobium</taxon>
    </lineage>
</organism>
<feature type="binding site" evidence="5">
    <location>
        <position position="216"/>
    </location>
    <ligand>
        <name>FAD</name>
        <dbReference type="ChEBI" id="CHEBI:57692"/>
    </ligand>
</feature>
<dbReference type="SUPFAM" id="SSF51905">
    <property type="entry name" value="FAD/NAD(P)-binding domain"/>
    <property type="match status" value="1"/>
</dbReference>
<keyword evidence="3 6" id="KW-0285">Flavoprotein</keyword>
<dbReference type="Pfam" id="PF00732">
    <property type="entry name" value="GMC_oxred_N"/>
    <property type="match status" value="1"/>
</dbReference>
<dbReference type="AlphaFoldDB" id="A0A2T5MDV6"/>